<comment type="caution">
    <text evidence="7">The sequence shown here is derived from an EMBL/GenBank/DDBJ whole genome shotgun (WGS) entry which is preliminary data.</text>
</comment>
<evidence type="ECO:0000313" key="7">
    <source>
        <dbReference type="EMBL" id="MPM09448.1"/>
    </source>
</evidence>
<dbReference type="InterPro" id="IPR052165">
    <property type="entry name" value="Membrane_assoc_protease"/>
</dbReference>
<dbReference type="EMBL" id="VSSQ01001570">
    <property type="protein sequence ID" value="MPM09448.1"/>
    <property type="molecule type" value="Genomic_DNA"/>
</dbReference>
<feature type="transmembrane region" description="Helical" evidence="5">
    <location>
        <begin position="12"/>
        <end position="42"/>
    </location>
</feature>
<accession>A0A644X0X6</accession>
<dbReference type="PANTHER" id="PTHR33507">
    <property type="entry name" value="INNER MEMBRANE PROTEIN YBBJ"/>
    <property type="match status" value="1"/>
</dbReference>
<dbReference type="AlphaFoldDB" id="A0A644X0X6"/>
<dbReference type="Pfam" id="PF01957">
    <property type="entry name" value="NfeD"/>
    <property type="match status" value="1"/>
</dbReference>
<dbReference type="InterPro" id="IPR012340">
    <property type="entry name" value="NA-bd_OB-fold"/>
</dbReference>
<keyword evidence="4 5" id="KW-0472">Membrane</keyword>
<evidence type="ECO:0000256" key="3">
    <source>
        <dbReference type="ARBA" id="ARBA00022989"/>
    </source>
</evidence>
<evidence type="ECO:0000256" key="1">
    <source>
        <dbReference type="ARBA" id="ARBA00004141"/>
    </source>
</evidence>
<organism evidence="7">
    <name type="scientific">bioreactor metagenome</name>
    <dbReference type="NCBI Taxonomy" id="1076179"/>
    <lineage>
        <taxon>unclassified sequences</taxon>
        <taxon>metagenomes</taxon>
        <taxon>ecological metagenomes</taxon>
    </lineage>
</organism>
<reference evidence="7" key="1">
    <citation type="submission" date="2019-08" db="EMBL/GenBank/DDBJ databases">
        <authorList>
            <person name="Kucharzyk K."/>
            <person name="Murdoch R.W."/>
            <person name="Higgins S."/>
            <person name="Loffler F."/>
        </authorList>
    </citation>
    <scope>NUCLEOTIDE SEQUENCE</scope>
</reference>
<keyword evidence="3 5" id="KW-1133">Transmembrane helix</keyword>
<name>A0A644X0X6_9ZZZZ</name>
<dbReference type="InterPro" id="IPR002810">
    <property type="entry name" value="NfeD-like_C"/>
</dbReference>
<evidence type="ECO:0000256" key="4">
    <source>
        <dbReference type="ARBA" id="ARBA00023136"/>
    </source>
</evidence>
<evidence type="ECO:0000256" key="5">
    <source>
        <dbReference type="SAM" id="Phobius"/>
    </source>
</evidence>
<protein>
    <recommendedName>
        <fullName evidence="6">NfeD-like C-terminal domain-containing protein</fullName>
    </recommendedName>
</protein>
<dbReference type="Gene3D" id="2.40.50.140">
    <property type="entry name" value="Nucleic acid-binding proteins"/>
    <property type="match status" value="1"/>
</dbReference>
<evidence type="ECO:0000256" key="2">
    <source>
        <dbReference type="ARBA" id="ARBA00022692"/>
    </source>
</evidence>
<gene>
    <name evidence="7" type="ORF">SDC9_55765</name>
</gene>
<dbReference type="PANTHER" id="PTHR33507:SF3">
    <property type="entry name" value="INNER MEMBRANE PROTEIN YBBJ"/>
    <property type="match status" value="1"/>
</dbReference>
<sequence>MDWTLIITLISTGIILILLEIFLLPGMVAGIIGGAAVLFGIYESYMVYGAKAGIITTGATLIVTILLLVFLFRSNTWKKAALNDSIDSRVNDESAKLSPGDQGKTITRLYPIGKAEINGDVYEVQSLTGIIEPEADIVVVKIEGYKIFVKPKNV</sequence>
<proteinExistence type="predicted"/>
<dbReference type="GO" id="GO:0005886">
    <property type="term" value="C:plasma membrane"/>
    <property type="evidence" value="ECO:0007669"/>
    <property type="project" value="TreeGrafter"/>
</dbReference>
<evidence type="ECO:0000259" key="6">
    <source>
        <dbReference type="Pfam" id="PF01957"/>
    </source>
</evidence>
<feature type="domain" description="NfeD-like C-terminal" evidence="6">
    <location>
        <begin position="100"/>
        <end position="151"/>
    </location>
</feature>
<feature type="transmembrane region" description="Helical" evidence="5">
    <location>
        <begin position="48"/>
        <end position="72"/>
    </location>
</feature>
<comment type="subcellular location">
    <subcellularLocation>
        <location evidence="1">Membrane</location>
        <topology evidence="1">Multi-pass membrane protein</topology>
    </subcellularLocation>
</comment>
<keyword evidence="2 5" id="KW-0812">Transmembrane</keyword>